<accession>A0A369AW86</accession>
<sequence>MKEIAQIVKDFLFEVFGKDGEVISVIPNDGGWQVTAELLMDEDYTIKRGRSDLLYVFDVILDESCNVMSYNRTGIRERGKLLEE</sequence>
<evidence type="ECO:0000313" key="2">
    <source>
        <dbReference type="Proteomes" id="UP000253034"/>
    </source>
</evidence>
<dbReference type="Proteomes" id="UP000253034">
    <property type="component" value="Unassembled WGS sequence"/>
</dbReference>
<reference evidence="1 2" key="1">
    <citation type="submission" date="2018-07" db="EMBL/GenBank/DDBJ databases">
        <title>Genomic Encyclopedia of Type Strains, Phase IV (KMG-IV): sequencing the most valuable type-strain genomes for metagenomic binning, comparative biology and taxonomic classification.</title>
        <authorList>
            <person name="Goeker M."/>
        </authorList>
    </citation>
    <scope>NUCLEOTIDE SEQUENCE [LARGE SCALE GENOMIC DNA]</scope>
    <source>
        <strain evidence="1 2">DSM 27016</strain>
    </source>
</reference>
<proteinExistence type="predicted"/>
<protein>
    <submittedName>
        <fullName evidence="1">Gas vesicle protein GvpO</fullName>
    </submittedName>
</protein>
<dbReference type="EMBL" id="QPJT01000021">
    <property type="protein sequence ID" value="RCX12516.1"/>
    <property type="molecule type" value="Genomic_DNA"/>
</dbReference>
<name>A0A369AW86_9FIRM</name>
<gene>
    <name evidence="1" type="ORF">DFR58_12120</name>
</gene>
<keyword evidence="2" id="KW-1185">Reference proteome</keyword>
<evidence type="ECO:0000313" key="1">
    <source>
        <dbReference type="EMBL" id="RCX12516.1"/>
    </source>
</evidence>
<dbReference type="RefSeq" id="WP_170138188.1">
    <property type="nucleotide sequence ID" value="NZ_QPJT01000021.1"/>
</dbReference>
<comment type="caution">
    <text evidence="1">The sequence shown here is derived from an EMBL/GenBank/DDBJ whole genome shotgun (WGS) entry which is preliminary data.</text>
</comment>
<dbReference type="AlphaFoldDB" id="A0A369AW86"/>
<organism evidence="1 2">
    <name type="scientific">Anaerobacterium chartisolvens</name>
    <dbReference type="NCBI Taxonomy" id="1297424"/>
    <lineage>
        <taxon>Bacteria</taxon>
        <taxon>Bacillati</taxon>
        <taxon>Bacillota</taxon>
        <taxon>Clostridia</taxon>
        <taxon>Eubacteriales</taxon>
        <taxon>Oscillospiraceae</taxon>
        <taxon>Anaerobacterium</taxon>
    </lineage>
</organism>